<sequence length="64" mass="6754">MIKIRENGPLLIDGEIALCDSDGNPVATPEGKPYALCRCGSSSRKPFCDGSHKTNGFDGTLAVE</sequence>
<keyword evidence="3" id="KW-0408">Iron</keyword>
<gene>
    <name evidence="6" type="ORF">METZ01_LOCUS165452</name>
</gene>
<dbReference type="Pfam" id="PF09360">
    <property type="entry name" value="zf-CDGSH"/>
    <property type="match status" value="1"/>
</dbReference>
<keyword evidence="4" id="KW-0411">Iron-sulfur</keyword>
<accession>A0A382BFM2</accession>
<evidence type="ECO:0000313" key="6">
    <source>
        <dbReference type="EMBL" id="SVB12598.1"/>
    </source>
</evidence>
<name>A0A382BFM2_9ZZZZ</name>
<dbReference type="InterPro" id="IPR018967">
    <property type="entry name" value="FeS-contain_CDGSH-typ"/>
</dbReference>
<organism evidence="6">
    <name type="scientific">marine metagenome</name>
    <dbReference type="NCBI Taxonomy" id="408172"/>
    <lineage>
        <taxon>unclassified sequences</taxon>
        <taxon>metagenomes</taxon>
        <taxon>ecological metagenomes</taxon>
    </lineage>
</organism>
<evidence type="ECO:0000259" key="5">
    <source>
        <dbReference type="SMART" id="SM00704"/>
    </source>
</evidence>
<keyword evidence="2" id="KW-0479">Metal-binding</keyword>
<evidence type="ECO:0000256" key="1">
    <source>
        <dbReference type="ARBA" id="ARBA00022714"/>
    </source>
</evidence>
<reference evidence="6" key="1">
    <citation type="submission" date="2018-05" db="EMBL/GenBank/DDBJ databases">
        <authorList>
            <person name="Lanie J.A."/>
            <person name="Ng W.-L."/>
            <person name="Kazmierczak K.M."/>
            <person name="Andrzejewski T.M."/>
            <person name="Davidsen T.M."/>
            <person name="Wayne K.J."/>
            <person name="Tettelin H."/>
            <person name="Glass J.I."/>
            <person name="Rusch D."/>
            <person name="Podicherti R."/>
            <person name="Tsui H.-C.T."/>
            <person name="Winkler M.E."/>
        </authorList>
    </citation>
    <scope>NUCLEOTIDE SEQUENCE</scope>
</reference>
<proteinExistence type="predicted"/>
<evidence type="ECO:0000256" key="2">
    <source>
        <dbReference type="ARBA" id="ARBA00022723"/>
    </source>
</evidence>
<evidence type="ECO:0000256" key="4">
    <source>
        <dbReference type="ARBA" id="ARBA00023014"/>
    </source>
</evidence>
<protein>
    <recommendedName>
        <fullName evidence="5">Iron-binding zinc finger CDGSH type domain-containing protein</fullName>
    </recommendedName>
</protein>
<dbReference type="EMBL" id="UINC01029607">
    <property type="protein sequence ID" value="SVB12598.1"/>
    <property type="molecule type" value="Genomic_DNA"/>
</dbReference>
<evidence type="ECO:0000256" key="3">
    <source>
        <dbReference type="ARBA" id="ARBA00023004"/>
    </source>
</evidence>
<dbReference type="GO" id="GO:0046872">
    <property type="term" value="F:metal ion binding"/>
    <property type="evidence" value="ECO:0007669"/>
    <property type="project" value="UniProtKB-KW"/>
</dbReference>
<keyword evidence="1" id="KW-0001">2Fe-2S</keyword>
<dbReference type="GO" id="GO:0051537">
    <property type="term" value="F:2 iron, 2 sulfur cluster binding"/>
    <property type="evidence" value="ECO:0007669"/>
    <property type="project" value="UniProtKB-KW"/>
</dbReference>
<dbReference type="AlphaFoldDB" id="A0A382BFM2"/>
<feature type="domain" description="Iron-binding zinc finger CDGSH type" evidence="5">
    <location>
        <begin position="7"/>
        <end position="58"/>
    </location>
</feature>
<dbReference type="InterPro" id="IPR042216">
    <property type="entry name" value="MitoNEET_CISD"/>
</dbReference>
<dbReference type="GO" id="GO:0005737">
    <property type="term" value="C:cytoplasm"/>
    <property type="evidence" value="ECO:0007669"/>
    <property type="project" value="UniProtKB-ARBA"/>
</dbReference>
<dbReference type="SMART" id="SM00704">
    <property type="entry name" value="ZnF_CDGSH"/>
    <property type="match status" value="1"/>
</dbReference>
<dbReference type="Gene3D" id="3.40.5.90">
    <property type="entry name" value="CDGSH iron-sulfur domain, mitoNEET-type"/>
    <property type="match status" value="1"/>
</dbReference>